<evidence type="ECO:0000313" key="4">
    <source>
        <dbReference type="Proteomes" id="UP001249851"/>
    </source>
</evidence>
<keyword evidence="4" id="KW-1185">Reference proteome</keyword>
<evidence type="ECO:0000259" key="2">
    <source>
        <dbReference type="Pfam" id="PF14291"/>
    </source>
</evidence>
<dbReference type="PANTHER" id="PTHR45749">
    <property type="match status" value="1"/>
</dbReference>
<dbReference type="InterPro" id="IPR012337">
    <property type="entry name" value="RNaseH-like_sf"/>
</dbReference>
<dbReference type="Proteomes" id="UP001249851">
    <property type="component" value="Unassembled WGS sequence"/>
</dbReference>
<organism evidence="3 4">
    <name type="scientific">Acropora cervicornis</name>
    <name type="common">Staghorn coral</name>
    <dbReference type="NCBI Taxonomy" id="6130"/>
    <lineage>
        <taxon>Eukaryota</taxon>
        <taxon>Metazoa</taxon>
        <taxon>Cnidaria</taxon>
        <taxon>Anthozoa</taxon>
        <taxon>Hexacorallia</taxon>
        <taxon>Scleractinia</taxon>
        <taxon>Astrocoeniina</taxon>
        <taxon>Acroporidae</taxon>
        <taxon>Acropora</taxon>
    </lineage>
</organism>
<dbReference type="PANTHER" id="PTHR45749:SF21">
    <property type="entry name" value="DUF4371 DOMAIN-CONTAINING PROTEIN"/>
    <property type="match status" value="1"/>
</dbReference>
<name>A0AAD9QIG5_ACRCE</name>
<reference evidence="3" key="1">
    <citation type="journal article" date="2023" name="G3 (Bethesda)">
        <title>Whole genome assembly and annotation of the endangered Caribbean coral Acropora cervicornis.</title>
        <authorList>
            <person name="Selwyn J.D."/>
            <person name="Vollmer S.V."/>
        </authorList>
    </citation>
    <scope>NUCLEOTIDE SEQUENCE</scope>
    <source>
        <strain evidence="3">K2</strain>
    </source>
</reference>
<evidence type="ECO:0000259" key="1">
    <source>
        <dbReference type="Pfam" id="PF05699"/>
    </source>
</evidence>
<dbReference type="EMBL" id="JARQWQ010000031">
    <property type="protein sequence ID" value="KAK2561878.1"/>
    <property type="molecule type" value="Genomic_DNA"/>
</dbReference>
<dbReference type="Pfam" id="PF14291">
    <property type="entry name" value="DUF4371"/>
    <property type="match status" value="1"/>
</dbReference>
<dbReference type="InterPro" id="IPR025398">
    <property type="entry name" value="DUF4371"/>
</dbReference>
<proteinExistence type="predicted"/>
<gene>
    <name evidence="3" type="ORF">P5673_015272</name>
</gene>
<dbReference type="SUPFAM" id="SSF53098">
    <property type="entry name" value="Ribonuclease H-like"/>
    <property type="match status" value="1"/>
</dbReference>
<reference evidence="3" key="2">
    <citation type="journal article" date="2023" name="Science">
        <title>Genomic signatures of disease resistance in endangered staghorn corals.</title>
        <authorList>
            <person name="Vollmer S.V."/>
            <person name="Selwyn J.D."/>
            <person name="Despard B.A."/>
            <person name="Roesel C.L."/>
        </authorList>
    </citation>
    <scope>NUCLEOTIDE SEQUENCE</scope>
    <source>
        <strain evidence="3">K2</strain>
    </source>
</reference>
<protein>
    <submittedName>
        <fullName evidence="3">Zinc finger MYM-type protein 1</fullName>
    </submittedName>
</protein>
<feature type="domain" description="DUF4371" evidence="2">
    <location>
        <begin position="173"/>
        <end position="298"/>
    </location>
</feature>
<sequence length="524" mass="60279">MASKDNCIQQPLALRMWGIIQTLSQQRGNRANKRTIRLDPIAKLAGIGSTIIENMTDDDLKKDEVRIKLLQGTWDHCHKFKFPSKGIRGKQRKLNHTWLVNNKWLRYSVSRDFVWCVYCVLFGKPERASPNQGNIGRLVKLHTSQSSPNHDAVIKGDTYLSIASGKQKDICSHLSSQVTATIERNRHILKAILDVIVLCGQQNIAIRGHVERTTNFHSLLQFRAKTDPVLALHLQNDDNRAKYTSPRIQKELIELCGDYIRKSLVKDCNRAQFYAFLADEATDASTMEQISICVRFVHWKDEDNTVEEPLVRNMLSTLQTIAFAFDYSAKRLLAFQESLRQDVLVREEMERRAKLRTLCETRWASRADSLNTFQTAYPVVVVPAKLNAFNSGVQGKLYETYKTDLSEKKDFDNEILRWQTKRSHSTEEKPVALTETLQHANPDLYPNVVTIITILLTMPVSTATRKRSFSTMRRVKTYLLSTMKTERLSALALMHAYRDMPIDVEALIREFCANKNRRLAFEFL</sequence>
<dbReference type="AlphaFoldDB" id="A0AAD9QIG5"/>
<feature type="domain" description="HAT C-terminal dimerisation" evidence="1">
    <location>
        <begin position="433"/>
        <end position="499"/>
    </location>
</feature>
<accession>A0AAD9QIG5</accession>
<dbReference type="InterPro" id="IPR008906">
    <property type="entry name" value="HATC_C_dom"/>
</dbReference>
<comment type="caution">
    <text evidence="3">The sequence shown here is derived from an EMBL/GenBank/DDBJ whole genome shotgun (WGS) entry which is preliminary data.</text>
</comment>
<dbReference type="Pfam" id="PF05699">
    <property type="entry name" value="Dimer_Tnp_hAT"/>
    <property type="match status" value="1"/>
</dbReference>
<evidence type="ECO:0000313" key="3">
    <source>
        <dbReference type="EMBL" id="KAK2561878.1"/>
    </source>
</evidence>
<dbReference type="GO" id="GO:0046983">
    <property type="term" value="F:protein dimerization activity"/>
    <property type="evidence" value="ECO:0007669"/>
    <property type="project" value="InterPro"/>
</dbReference>